<protein>
    <submittedName>
        <fullName evidence="1">PhnD/SsuA/transferrin family substrate-binding protein</fullName>
    </submittedName>
</protein>
<dbReference type="SUPFAM" id="SSF53850">
    <property type="entry name" value="Periplasmic binding protein-like II"/>
    <property type="match status" value="1"/>
</dbReference>
<keyword evidence="2" id="KW-1185">Reference proteome</keyword>
<sequence length="268" mass="28575">MALASLAMYDMAPAVRSANDALWSVVRDRLRAEGFSAPERLNHDIGHEAAWLQPDLVFAQTCGYPFIMQLRGRVRLIGTPRYRFAGGSGSDRASFVIVRDESVFSSVEALRGTRAAINDRMSNSGMNLLRALVAPLAVSGRFFSDVRVTGGHLASMAAVREGLADVAAIDSVTYGLTAVHDPSRVAGLKILAETPAGPGLPIITRLDASDAEVAVLRAILPEIATDPIHAAIAAPLGLIGFDLLSEPAYERLALLAEQAWALDYPELA</sequence>
<gene>
    <name evidence="1" type="ORF">Q4481_16515</name>
</gene>
<dbReference type="PANTHER" id="PTHR35841:SF1">
    <property type="entry name" value="PHOSPHONATES-BINDING PERIPLASMIC PROTEIN"/>
    <property type="match status" value="1"/>
</dbReference>
<dbReference type="PANTHER" id="PTHR35841">
    <property type="entry name" value="PHOSPHONATES-BINDING PERIPLASMIC PROTEIN"/>
    <property type="match status" value="1"/>
</dbReference>
<comment type="caution">
    <text evidence="1">The sequence shown here is derived from an EMBL/GenBank/DDBJ whole genome shotgun (WGS) entry which is preliminary data.</text>
</comment>
<dbReference type="EMBL" id="JAUOZU010000012">
    <property type="protein sequence ID" value="MDO6965569.1"/>
    <property type="molecule type" value="Genomic_DNA"/>
</dbReference>
<reference evidence="1" key="2">
    <citation type="submission" date="2023-07" db="EMBL/GenBank/DDBJ databases">
        <authorList>
            <person name="Shen H."/>
        </authorList>
    </citation>
    <scope>NUCLEOTIDE SEQUENCE</scope>
    <source>
        <strain evidence="1">TNR-22</strain>
    </source>
</reference>
<evidence type="ECO:0000313" key="1">
    <source>
        <dbReference type="EMBL" id="MDO6965569.1"/>
    </source>
</evidence>
<dbReference type="Proteomes" id="UP001174932">
    <property type="component" value="Unassembled WGS sequence"/>
</dbReference>
<evidence type="ECO:0000313" key="2">
    <source>
        <dbReference type="Proteomes" id="UP001174932"/>
    </source>
</evidence>
<dbReference type="RefSeq" id="WP_304377502.1">
    <property type="nucleotide sequence ID" value="NZ_JAUOZU010000012.1"/>
</dbReference>
<dbReference type="Pfam" id="PF12974">
    <property type="entry name" value="Phosphonate-bd"/>
    <property type="match status" value="1"/>
</dbReference>
<dbReference type="Gene3D" id="3.40.190.10">
    <property type="entry name" value="Periplasmic binding protein-like II"/>
    <property type="match status" value="2"/>
</dbReference>
<name>A0ABT8YPE3_9HYPH</name>
<proteinExistence type="predicted"/>
<reference evidence="1" key="1">
    <citation type="journal article" date="2015" name="Int. J. Syst. Evol. Microbiol.">
        <title>Rhizobium alvei sp. nov., isolated from a freshwater river.</title>
        <authorList>
            <person name="Sheu S.Y."/>
            <person name="Huang H.W."/>
            <person name="Young C.C."/>
            <person name="Chen W.M."/>
        </authorList>
    </citation>
    <scope>NUCLEOTIDE SEQUENCE</scope>
    <source>
        <strain evidence="1">TNR-22</strain>
    </source>
</reference>
<organism evidence="1 2">
    <name type="scientific">Rhizobium alvei</name>
    <dbReference type="NCBI Taxonomy" id="1132659"/>
    <lineage>
        <taxon>Bacteria</taxon>
        <taxon>Pseudomonadati</taxon>
        <taxon>Pseudomonadota</taxon>
        <taxon>Alphaproteobacteria</taxon>
        <taxon>Hyphomicrobiales</taxon>
        <taxon>Rhizobiaceae</taxon>
        <taxon>Rhizobium/Agrobacterium group</taxon>
        <taxon>Rhizobium</taxon>
    </lineage>
</organism>
<accession>A0ABT8YPE3</accession>